<feature type="compositionally biased region" description="Basic and acidic residues" evidence="1">
    <location>
        <begin position="783"/>
        <end position="794"/>
    </location>
</feature>
<dbReference type="InterPro" id="IPR029315">
    <property type="entry name" value="FANCI_S2"/>
</dbReference>
<dbReference type="InterPro" id="IPR016024">
    <property type="entry name" value="ARM-type_fold"/>
</dbReference>
<evidence type="ECO:0000313" key="8">
    <source>
        <dbReference type="EMBL" id="KAK4882809.1"/>
    </source>
</evidence>
<feature type="domain" description="FANCI helical" evidence="7">
    <location>
        <begin position="552"/>
        <end position="772"/>
    </location>
</feature>
<dbReference type="PANTHER" id="PTHR21818">
    <property type="entry name" value="BC025462 PROTEIN"/>
    <property type="match status" value="1"/>
</dbReference>
<protein>
    <recommendedName>
        <fullName evidence="10">Fanconi anemia group I protein</fullName>
    </recommendedName>
</protein>
<dbReference type="GO" id="GO:0006281">
    <property type="term" value="P:DNA repair"/>
    <property type="evidence" value="ECO:0007669"/>
    <property type="project" value="InterPro"/>
</dbReference>
<comment type="caution">
    <text evidence="8">The sequence shown here is derived from an EMBL/GenBank/DDBJ whole genome shotgun (WGS) entry which is preliminary data.</text>
</comment>
<accession>A0AAN7SJJ7</accession>
<dbReference type="Pfam" id="PF14680">
    <property type="entry name" value="FANCI_HD2"/>
    <property type="match status" value="1"/>
</dbReference>
<feature type="domain" description="FANCI solenoid 3" evidence="4">
    <location>
        <begin position="816"/>
        <end position="1031"/>
    </location>
</feature>
<keyword evidence="9" id="KW-1185">Reference proteome</keyword>
<evidence type="ECO:0000259" key="2">
    <source>
        <dbReference type="Pfam" id="PF14675"/>
    </source>
</evidence>
<dbReference type="PANTHER" id="PTHR21818:SF0">
    <property type="entry name" value="FANCONI ANEMIA GROUP I PROTEIN"/>
    <property type="match status" value="1"/>
</dbReference>
<feature type="compositionally biased region" description="Polar residues" evidence="1">
    <location>
        <begin position="1302"/>
        <end position="1315"/>
    </location>
</feature>
<evidence type="ECO:0000259" key="7">
    <source>
        <dbReference type="Pfam" id="PF14680"/>
    </source>
</evidence>
<feature type="domain" description="FANCI solenoid 1" evidence="2">
    <location>
        <begin position="63"/>
        <end position="284"/>
    </location>
</feature>
<feature type="domain" description="FANCI solenoid 2" evidence="3">
    <location>
        <begin position="382"/>
        <end position="532"/>
    </location>
</feature>
<dbReference type="InterPro" id="IPR029310">
    <property type="entry name" value="FANCI_HD1"/>
</dbReference>
<dbReference type="SUPFAM" id="SSF48371">
    <property type="entry name" value="ARM repeat"/>
    <property type="match status" value="1"/>
</dbReference>
<reference evidence="9" key="1">
    <citation type="submission" date="2023-01" db="EMBL/GenBank/DDBJ databases">
        <title>Key to firefly adult light organ development and bioluminescence: homeobox transcription factors regulate luciferase expression and transportation to peroxisome.</title>
        <authorList>
            <person name="Fu X."/>
        </authorList>
    </citation>
    <scope>NUCLEOTIDE SEQUENCE [LARGE SCALE GENOMIC DNA]</scope>
</reference>
<dbReference type="Proteomes" id="UP001353858">
    <property type="component" value="Unassembled WGS sequence"/>
</dbReference>
<dbReference type="Pfam" id="PF14677">
    <property type="entry name" value="FANCI_S3"/>
    <property type="match status" value="1"/>
</dbReference>
<feature type="domain" description="FANCI helical" evidence="6">
    <location>
        <begin position="289"/>
        <end position="373"/>
    </location>
</feature>
<dbReference type="EMBL" id="JARPUR010000002">
    <property type="protein sequence ID" value="KAK4882809.1"/>
    <property type="molecule type" value="Genomic_DNA"/>
</dbReference>
<organism evidence="8 9">
    <name type="scientific">Aquatica leii</name>
    <dbReference type="NCBI Taxonomy" id="1421715"/>
    <lineage>
        <taxon>Eukaryota</taxon>
        <taxon>Metazoa</taxon>
        <taxon>Ecdysozoa</taxon>
        <taxon>Arthropoda</taxon>
        <taxon>Hexapoda</taxon>
        <taxon>Insecta</taxon>
        <taxon>Pterygota</taxon>
        <taxon>Neoptera</taxon>
        <taxon>Endopterygota</taxon>
        <taxon>Coleoptera</taxon>
        <taxon>Polyphaga</taxon>
        <taxon>Elateriformia</taxon>
        <taxon>Elateroidea</taxon>
        <taxon>Lampyridae</taxon>
        <taxon>Luciolinae</taxon>
        <taxon>Aquatica</taxon>
    </lineage>
</organism>
<evidence type="ECO:0000256" key="1">
    <source>
        <dbReference type="SAM" id="MobiDB-lite"/>
    </source>
</evidence>
<dbReference type="Pfam" id="PF14678">
    <property type="entry name" value="FANCI_S4"/>
    <property type="match status" value="1"/>
</dbReference>
<feature type="region of interest" description="Disordered" evidence="1">
    <location>
        <begin position="1302"/>
        <end position="1343"/>
    </location>
</feature>
<evidence type="ECO:0000259" key="3">
    <source>
        <dbReference type="Pfam" id="PF14676"/>
    </source>
</evidence>
<name>A0AAN7SJJ7_9COLE</name>
<evidence type="ECO:0000259" key="6">
    <source>
        <dbReference type="Pfam" id="PF14679"/>
    </source>
</evidence>
<evidence type="ECO:0000313" key="9">
    <source>
        <dbReference type="Proteomes" id="UP001353858"/>
    </source>
</evidence>
<dbReference type="Pfam" id="PF14675">
    <property type="entry name" value="FANCI_S1"/>
    <property type="match status" value="1"/>
</dbReference>
<feature type="compositionally biased region" description="Polar residues" evidence="1">
    <location>
        <begin position="1326"/>
        <end position="1336"/>
    </location>
</feature>
<evidence type="ECO:0000259" key="5">
    <source>
        <dbReference type="Pfam" id="PF14678"/>
    </source>
</evidence>
<gene>
    <name evidence="8" type="ORF">RN001_006128</name>
</gene>
<proteinExistence type="predicted"/>
<evidence type="ECO:0000259" key="4">
    <source>
        <dbReference type="Pfam" id="PF14677"/>
    </source>
</evidence>
<sequence>MDNIESTIRELGQKRKQSELQEYVRKLDTKNLVSFIISKYKSSNFSYVWYYLMQAFTDSSDSHKKRFQVVSTLLHELEKGLLSTSQCNEILTRLCPELPKFKPEHVIQICNFCIECIQKGTVSEMCWKDVLPQSLNVIVKCPHIEYNDQDMTGLEYKTQLVNSLCMLVWSPSIITSLASMFTEMPLTKDEHSQVVNKLGQYMEKLTCQELPAFIYQMLKLCRYQNSRSIFLRLQYYFGVRIYSRKELTANSDSESTNIDAIDDTANQDAIEAESTIIFHIHQSASEGIECIKDYLTSLKNLVKSPEFILHPFQFTVLLTISTVPTCEEKVMEILRSSISRAIQEDLKKNDTCWFREMISSTCKIEDIIQQVIECSVNGRYLVVQGLVQLAYILLGISPMLGREGDLLCERQWELGKMILLKVIKTNRKIAPCIITSLNNHIITGQNVLQYIDFIRILCEKMSLIMLENQSCVIELIEYLVQVPGTTASHIFDAVLPLTKISPTIRDHLILLLRKALHSCTIETRQMAVSGFLKLIKELKISNLTALSQSSNSSSSGHSLLTQASLSCSGKATTNVFSNEALCLEVLGILRRCFMQQAEVRSQLYDGLYYAVCVNPELGIPVLGMLWWHFNKFYVSDEETIPPLQFSTITITKDLDVKLQEPLGKLIYTMGLILIKVQDDDDDIVAKLRNVLESLCNRMANCELIHLELDDGTDLLDVIPESKHKLLILLESLCVYEGLIGYKICSWGPTTERNSQQINSLFQGYTRLMEFSKNLTKSKKGDKRKQTNDSRDSDQTHPNGTLKENPTRNSFKKPNTILDFETLTRMLSLLHNPTVSWTTPAEANILKTKCEIHQHIMEASLQLVKKLKSFKTEDVRYKKMCFNFLTDIAGILYERCIVRLDSFLDFDTLTASLALECFYLILKVIGVHYKPKFSLFLSSLVNKSIDEDLSNLLQALIETYQKLFILEDIESSSDVEIKKLLLIIMNTITLLSSHIPPTNNSLSNKLLEWLKNFANKNIISNKQVVSSLISLLFSTQIKFKNTTILYENVVCRLSSILGTINEVEENSDELILINEANALTVFPLLCNSLKTLLDDVDWIIIRLKSKFGMITYPGEDNPERRKEYLKSKERGVCCQLCPIITILGTMCNIKVPPGTLSEMLLKTVTHLYNSLNGLTKYFLARSSKVNLVFQGARFERVVKLAGKQLSTVVYDYITYIEEFNKQKTQNTQTKKKSVNSDLLKNKVLRETRLIPKVVYDIEQFGKSVIQLSNKTQVDLGKLVGQGSARDFRIRGLLEVLAQAKSNDGNNTTANVSTESETSMDVDENVLEETSSSNSPTVSKKRRKT</sequence>
<feature type="domain" description="FANCI solenoid 4" evidence="5">
    <location>
        <begin position="1047"/>
        <end position="1289"/>
    </location>
</feature>
<dbReference type="InterPro" id="IPR029313">
    <property type="entry name" value="FANCI_S3"/>
</dbReference>
<dbReference type="Pfam" id="PF14676">
    <property type="entry name" value="FANCI_S2"/>
    <property type="match status" value="1"/>
</dbReference>
<feature type="compositionally biased region" description="Polar residues" evidence="1">
    <location>
        <begin position="795"/>
        <end position="812"/>
    </location>
</feature>
<feature type="region of interest" description="Disordered" evidence="1">
    <location>
        <begin position="774"/>
        <end position="812"/>
    </location>
</feature>
<dbReference type="InterPro" id="IPR029314">
    <property type="entry name" value="FANCI_S4"/>
</dbReference>
<dbReference type="GO" id="GO:0070182">
    <property type="term" value="F:DNA polymerase binding"/>
    <property type="evidence" value="ECO:0007669"/>
    <property type="project" value="TreeGrafter"/>
</dbReference>
<evidence type="ECO:0008006" key="10">
    <source>
        <dbReference type="Google" id="ProtNLM"/>
    </source>
</evidence>
<dbReference type="InterPro" id="IPR029312">
    <property type="entry name" value="FANCI_HD2"/>
</dbReference>
<dbReference type="InterPro" id="IPR029308">
    <property type="entry name" value="FANCI_S1"/>
</dbReference>
<feature type="compositionally biased region" description="Acidic residues" evidence="1">
    <location>
        <begin position="1316"/>
        <end position="1325"/>
    </location>
</feature>
<dbReference type="InterPro" id="IPR026171">
    <property type="entry name" value="FANCI"/>
</dbReference>
<dbReference type="Pfam" id="PF14679">
    <property type="entry name" value="FANCI_HD1"/>
    <property type="match status" value="1"/>
</dbReference>